<dbReference type="EMBL" id="SOZI01000013">
    <property type="protein sequence ID" value="TNY23318.1"/>
    <property type="molecule type" value="Genomic_DNA"/>
</dbReference>
<organism evidence="2 3">
    <name type="scientific">Rhodotorula diobovata</name>
    <dbReference type="NCBI Taxonomy" id="5288"/>
    <lineage>
        <taxon>Eukaryota</taxon>
        <taxon>Fungi</taxon>
        <taxon>Dikarya</taxon>
        <taxon>Basidiomycota</taxon>
        <taxon>Pucciniomycotina</taxon>
        <taxon>Microbotryomycetes</taxon>
        <taxon>Sporidiobolales</taxon>
        <taxon>Sporidiobolaceae</taxon>
        <taxon>Rhodotorula</taxon>
    </lineage>
</organism>
<feature type="chain" id="PRO_5022693110" evidence="1">
    <location>
        <begin position="19"/>
        <end position="308"/>
    </location>
</feature>
<reference evidence="2 3" key="1">
    <citation type="submission" date="2019-03" db="EMBL/GenBank/DDBJ databases">
        <title>Rhodosporidium diobovatum UCD-FST 08-225 genome sequencing, assembly, and annotation.</title>
        <authorList>
            <person name="Fakankun I.U."/>
            <person name="Fristensky B."/>
            <person name="Levin D.B."/>
        </authorList>
    </citation>
    <scope>NUCLEOTIDE SEQUENCE [LARGE SCALE GENOMIC DNA]</scope>
    <source>
        <strain evidence="2 3">UCD-FST 08-225</strain>
    </source>
</reference>
<evidence type="ECO:0000313" key="2">
    <source>
        <dbReference type="EMBL" id="TNY23318.1"/>
    </source>
</evidence>
<dbReference type="Proteomes" id="UP000311382">
    <property type="component" value="Unassembled WGS sequence"/>
</dbReference>
<comment type="caution">
    <text evidence="2">The sequence shown here is derived from an EMBL/GenBank/DDBJ whole genome shotgun (WGS) entry which is preliminary data.</text>
</comment>
<feature type="signal peptide" evidence="1">
    <location>
        <begin position="1"/>
        <end position="18"/>
    </location>
</feature>
<proteinExistence type="predicted"/>
<keyword evidence="1" id="KW-0732">Signal</keyword>
<name>A0A5C5G2G1_9BASI</name>
<protein>
    <submittedName>
        <fullName evidence="2">Uncharacterized protein</fullName>
    </submittedName>
</protein>
<feature type="non-terminal residue" evidence="2">
    <location>
        <position position="308"/>
    </location>
</feature>
<evidence type="ECO:0000256" key="1">
    <source>
        <dbReference type="SAM" id="SignalP"/>
    </source>
</evidence>
<evidence type="ECO:0000313" key="3">
    <source>
        <dbReference type="Proteomes" id="UP000311382"/>
    </source>
</evidence>
<gene>
    <name evidence="2" type="ORF">DMC30DRAFT_450701</name>
</gene>
<keyword evidence="3" id="KW-1185">Reference proteome</keyword>
<dbReference type="AlphaFoldDB" id="A0A5C5G2G1"/>
<accession>A0A5C5G2G1</accession>
<feature type="non-terminal residue" evidence="2">
    <location>
        <position position="1"/>
    </location>
</feature>
<sequence length="308" mass="35707">HFNRFVHGLLLRWVALTGTPFSRSPPLGSLPLCSRRPSEPRGRLRSALAVRLVVLGAAAQCSADGPGVRASADGRRGGPPLLLFFLFLPLPSCPRPLQCTSQDALPQARSSCSHLHRRLRPGRLGRQRHRRRVRRRDRDARRCRIIGLGRRDEPRRRGLVDHRQRVGRSYRRCRFGYGRGDQLGRVPGRRRDVGHRFRRHVPRVRRRLGVRLALGRRWRCPHDGHERRRRRGWDRDGRGGRCWPDGDERAGECRRQGDERHRQGHQRCHFGRRGRLQLGAACALRPVGLRALGRPRRRWPRRACSSRV</sequence>